<sequence length="235" mass="26936">MRVAPRRARTPRFARCEGLQTVHPEAITYSDFSQILVESDMNHMSTATSEYLTIVSGLPRSGTSMMMRMLELGGLPVLTDQQRAADDDNPNGYYEFEAVKQTAEDSSWLKGSEGSAVKMVYRLLYDLPSDRQYRVLFMRRKLDEVLASQQVMLNRHGVKDAVSEAQMSKLFRSEIDSFYKWLEKQSHIDLIDVDYNRMLSDPRGELTRINEFLGGTLDLERMVGGVDASLYRNRK</sequence>
<protein>
    <recommendedName>
        <fullName evidence="1">Sulfotransferase domain-containing protein</fullName>
    </recommendedName>
</protein>
<evidence type="ECO:0000313" key="3">
    <source>
        <dbReference type="Proteomes" id="UP000317909"/>
    </source>
</evidence>
<feature type="domain" description="Sulfotransferase" evidence="1">
    <location>
        <begin position="54"/>
        <end position="223"/>
    </location>
</feature>
<keyword evidence="3" id="KW-1185">Reference proteome</keyword>
<dbReference type="Gene3D" id="3.40.50.300">
    <property type="entry name" value="P-loop containing nucleotide triphosphate hydrolases"/>
    <property type="match status" value="1"/>
</dbReference>
<dbReference type="GO" id="GO:0008146">
    <property type="term" value="F:sulfotransferase activity"/>
    <property type="evidence" value="ECO:0007669"/>
    <property type="project" value="InterPro"/>
</dbReference>
<dbReference type="AlphaFoldDB" id="A0A517U0H5"/>
<accession>A0A517U0H5</accession>
<dbReference type="Proteomes" id="UP000317909">
    <property type="component" value="Chromosome"/>
</dbReference>
<evidence type="ECO:0000259" key="1">
    <source>
        <dbReference type="Pfam" id="PF00685"/>
    </source>
</evidence>
<gene>
    <name evidence="2" type="ORF">I41_33060</name>
</gene>
<dbReference type="SUPFAM" id="SSF52540">
    <property type="entry name" value="P-loop containing nucleoside triphosphate hydrolases"/>
    <property type="match status" value="1"/>
</dbReference>
<name>A0A517U0H5_9BACT</name>
<dbReference type="Pfam" id="PF00685">
    <property type="entry name" value="Sulfotransfer_1"/>
    <property type="match status" value="1"/>
</dbReference>
<dbReference type="InterPro" id="IPR027417">
    <property type="entry name" value="P-loop_NTPase"/>
</dbReference>
<dbReference type="KEGG" id="llh:I41_33060"/>
<organism evidence="2 3">
    <name type="scientific">Lacipirellula limnantheis</name>
    <dbReference type="NCBI Taxonomy" id="2528024"/>
    <lineage>
        <taxon>Bacteria</taxon>
        <taxon>Pseudomonadati</taxon>
        <taxon>Planctomycetota</taxon>
        <taxon>Planctomycetia</taxon>
        <taxon>Pirellulales</taxon>
        <taxon>Lacipirellulaceae</taxon>
        <taxon>Lacipirellula</taxon>
    </lineage>
</organism>
<dbReference type="EMBL" id="CP036339">
    <property type="protein sequence ID" value="QDT74111.1"/>
    <property type="molecule type" value="Genomic_DNA"/>
</dbReference>
<proteinExistence type="predicted"/>
<reference evidence="2 3" key="1">
    <citation type="submission" date="2019-02" db="EMBL/GenBank/DDBJ databases">
        <title>Deep-cultivation of Planctomycetes and their phenomic and genomic characterization uncovers novel biology.</title>
        <authorList>
            <person name="Wiegand S."/>
            <person name="Jogler M."/>
            <person name="Boedeker C."/>
            <person name="Pinto D."/>
            <person name="Vollmers J."/>
            <person name="Rivas-Marin E."/>
            <person name="Kohn T."/>
            <person name="Peeters S.H."/>
            <person name="Heuer A."/>
            <person name="Rast P."/>
            <person name="Oberbeckmann S."/>
            <person name="Bunk B."/>
            <person name="Jeske O."/>
            <person name="Meyerdierks A."/>
            <person name="Storesund J.E."/>
            <person name="Kallscheuer N."/>
            <person name="Luecker S."/>
            <person name="Lage O.M."/>
            <person name="Pohl T."/>
            <person name="Merkel B.J."/>
            <person name="Hornburger P."/>
            <person name="Mueller R.-W."/>
            <person name="Bruemmer F."/>
            <person name="Labrenz M."/>
            <person name="Spormann A.M."/>
            <person name="Op den Camp H."/>
            <person name="Overmann J."/>
            <person name="Amann R."/>
            <person name="Jetten M.S.M."/>
            <person name="Mascher T."/>
            <person name="Medema M.H."/>
            <person name="Devos D.P."/>
            <person name="Kaster A.-K."/>
            <person name="Ovreas L."/>
            <person name="Rohde M."/>
            <person name="Galperin M.Y."/>
            <person name="Jogler C."/>
        </authorList>
    </citation>
    <scope>NUCLEOTIDE SEQUENCE [LARGE SCALE GENOMIC DNA]</scope>
    <source>
        <strain evidence="2 3">I41</strain>
    </source>
</reference>
<evidence type="ECO:0000313" key="2">
    <source>
        <dbReference type="EMBL" id="QDT74111.1"/>
    </source>
</evidence>
<dbReference type="InterPro" id="IPR000863">
    <property type="entry name" value="Sulfotransferase_dom"/>
</dbReference>